<dbReference type="PANTHER" id="PTHR12143:SF43">
    <property type="entry name" value="PUTATIVE-RELATED"/>
    <property type="match status" value="1"/>
</dbReference>
<organism evidence="3 4">
    <name type="scientific">Cerasicoccus arenae</name>
    <dbReference type="NCBI Taxonomy" id="424488"/>
    <lineage>
        <taxon>Bacteria</taxon>
        <taxon>Pseudomonadati</taxon>
        <taxon>Verrucomicrobiota</taxon>
        <taxon>Opitutia</taxon>
        <taxon>Puniceicoccales</taxon>
        <taxon>Cerasicoccaceae</taxon>
        <taxon>Cerasicoccus</taxon>
    </lineage>
</organism>
<dbReference type="InterPro" id="IPR012939">
    <property type="entry name" value="Glyco_hydro_92"/>
</dbReference>
<dbReference type="Proteomes" id="UP000642829">
    <property type="component" value="Unassembled WGS sequence"/>
</dbReference>
<dbReference type="GO" id="GO:0030246">
    <property type="term" value="F:carbohydrate binding"/>
    <property type="evidence" value="ECO:0007669"/>
    <property type="project" value="InterPro"/>
</dbReference>
<dbReference type="InterPro" id="IPR041371">
    <property type="entry name" value="GH92_N"/>
</dbReference>
<proteinExistence type="predicted"/>
<feature type="domain" description="Glycosyl hydrolase family 92 N-terminal" evidence="2">
    <location>
        <begin position="9"/>
        <end position="193"/>
    </location>
</feature>
<dbReference type="NCBIfam" id="TIGR01180">
    <property type="entry name" value="aman2_put"/>
    <property type="match status" value="1"/>
</dbReference>
<dbReference type="Gene3D" id="2.70.98.10">
    <property type="match status" value="1"/>
</dbReference>
<evidence type="ECO:0000259" key="1">
    <source>
        <dbReference type="Pfam" id="PF07971"/>
    </source>
</evidence>
<dbReference type="Pfam" id="PF07971">
    <property type="entry name" value="Glyco_hydro_92"/>
    <property type="match status" value="1"/>
</dbReference>
<reference evidence="3" key="2">
    <citation type="submission" date="2020-09" db="EMBL/GenBank/DDBJ databases">
        <authorList>
            <person name="Sun Q."/>
            <person name="Kim S."/>
        </authorList>
    </citation>
    <scope>NUCLEOTIDE SEQUENCE</scope>
    <source>
        <strain evidence="3">KCTC 12870</strain>
    </source>
</reference>
<dbReference type="AlphaFoldDB" id="A0A8J3DC20"/>
<feature type="domain" description="Glycosyl hydrolase family 92" evidence="1">
    <location>
        <begin position="222"/>
        <end position="651"/>
    </location>
</feature>
<dbReference type="Gene3D" id="3.30.2080.10">
    <property type="entry name" value="GH92 mannosidase domain"/>
    <property type="match status" value="1"/>
</dbReference>
<dbReference type="GO" id="GO:0005829">
    <property type="term" value="C:cytosol"/>
    <property type="evidence" value="ECO:0007669"/>
    <property type="project" value="TreeGrafter"/>
</dbReference>
<evidence type="ECO:0000259" key="2">
    <source>
        <dbReference type="Pfam" id="PF17678"/>
    </source>
</evidence>
<evidence type="ECO:0000313" key="3">
    <source>
        <dbReference type="EMBL" id="GHC03593.1"/>
    </source>
</evidence>
<dbReference type="GO" id="GO:0005975">
    <property type="term" value="P:carbohydrate metabolic process"/>
    <property type="evidence" value="ECO:0007669"/>
    <property type="project" value="InterPro"/>
</dbReference>
<dbReference type="InterPro" id="IPR008928">
    <property type="entry name" value="6-hairpin_glycosidase_sf"/>
</dbReference>
<dbReference type="InterPro" id="IPR014718">
    <property type="entry name" value="GH-type_carb-bd"/>
</dbReference>
<dbReference type="GO" id="GO:0006516">
    <property type="term" value="P:glycoprotein catabolic process"/>
    <property type="evidence" value="ECO:0007669"/>
    <property type="project" value="TreeGrafter"/>
</dbReference>
<dbReference type="GO" id="GO:0000224">
    <property type="term" value="F:peptide-N4-(N-acetyl-beta-glucosaminyl)asparagine amidase activity"/>
    <property type="evidence" value="ECO:0007669"/>
    <property type="project" value="TreeGrafter"/>
</dbReference>
<evidence type="ECO:0000313" key="4">
    <source>
        <dbReference type="Proteomes" id="UP000642829"/>
    </source>
</evidence>
<dbReference type="InterPro" id="IPR005887">
    <property type="entry name" value="GH92_a_mannosidase_put"/>
</dbReference>
<name>A0A8J3DC20_9BACT</name>
<dbReference type="InterPro" id="IPR050883">
    <property type="entry name" value="PNGase"/>
</dbReference>
<comment type="caution">
    <text evidence="3">The sequence shown here is derived from an EMBL/GenBank/DDBJ whole genome shotgun (WGS) entry which is preliminary data.</text>
</comment>
<dbReference type="Gene3D" id="1.20.1050.60">
    <property type="entry name" value="alpha-1,2-mannosidase"/>
    <property type="match status" value="1"/>
</dbReference>
<dbReference type="SUPFAM" id="SSF48208">
    <property type="entry name" value="Six-hairpin glycosidases"/>
    <property type="match status" value="1"/>
</dbReference>
<dbReference type="PANTHER" id="PTHR12143">
    <property type="entry name" value="PEPTIDE N-GLYCANASE PNGASE -RELATED"/>
    <property type="match status" value="1"/>
</dbReference>
<dbReference type="EMBL" id="BMXG01000011">
    <property type="protein sequence ID" value="GHC03593.1"/>
    <property type="molecule type" value="Genomic_DNA"/>
</dbReference>
<reference evidence="3" key="1">
    <citation type="journal article" date="2014" name="Int. J. Syst. Evol. Microbiol.">
        <title>Complete genome sequence of Corynebacterium casei LMG S-19264T (=DSM 44701T), isolated from a smear-ripened cheese.</title>
        <authorList>
            <consortium name="US DOE Joint Genome Institute (JGI-PGF)"/>
            <person name="Walter F."/>
            <person name="Albersmeier A."/>
            <person name="Kalinowski J."/>
            <person name="Ruckert C."/>
        </authorList>
    </citation>
    <scope>NUCLEOTIDE SEQUENCE</scope>
    <source>
        <strain evidence="3">KCTC 12870</strain>
    </source>
</reference>
<gene>
    <name evidence="3" type="ORF">GCM10007047_20250</name>
</gene>
<accession>A0A8J3DC20</accession>
<protein>
    <submittedName>
        <fullName evidence="3">Alpha-1 2-mannosidase</fullName>
    </submittedName>
</protein>
<keyword evidence="4" id="KW-1185">Reference proteome</keyword>
<dbReference type="Gene3D" id="1.20.1610.10">
    <property type="entry name" value="alpha-1,2-mannosidases domains"/>
    <property type="match status" value="1"/>
</dbReference>
<dbReference type="Pfam" id="PF17678">
    <property type="entry name" value="Glyco_hydro_92N"/>
    <property type="match status" value="1"/>
</dbReference>
<sequence length="654" mass="74421">MIMNLPETINLLQGTDSTFDFSTGNTLPLVARPWALHHWTLQTAEAPWLFNARHRRLRGLRLTHQPSPWMFDYASLTLLPFTGPALETPELQASAYSLEDSVLNPHYLRVKLMRYGITMEMSPTERGAILVMHFRPDETPRLSFYFDGEHELRQIAPESVGGRSLNRNSDLPEDYGLSFIGRFSAPVESVTRMPLGGYVEFARGTTRVELRLAGSLISDAIAAETFRRELDNRSLEMIREEGAQVWTKFLGRFEIEADSPEQCRLFYSCLYRCLLFPRFLDEIGENGKICHRSPYDGEVHSGSLCADCGFWDVYRTQLPLLTWAYPDITRRMMDAWLNACRQSGWSPKWPSPGPRHCMIGTHFDIYVADVISQGLIDWDVEAAFTYLWKDATELSDNPCFGREGLQEYLKLGFVAADKTVYSLSSTLDYAYDDFCVAQVARFLGKEKEAAQLFERAGNYRHVFDSKTGFMRPRLADGSWVEPFREFGWGGPYVEGGPWQHAFNVPHDPEGLAALYGGPAALCGKLDTMLTMEPRYEAGHYGFEIHEATEMALAGFGQYAHSNQPVHAYLFLYALMGDTAKTSHWVHRVCRELYSIDDFPGDEDNGEMAAWYIWASLGLYPQCPGKPGFVHFEPLLRRVTVRVPERDEVVIVREG</sequence>